<evidence type="ECO:0000313" key="1">
    <source>
        <dbReference type="EMBL" id="PWN53003.1"/>
    </source>
</evidence>
<dbReference type="Proteomes" id="UP000245626">
    <property type="component" value="Unassembled WGS sequence"/>
</dbReference>
<dbReference type="EMBL" id="KZ819746">
    <property type="protein sequence ID" value="PWN53003.1"/>
    <property type="molecule type" value="Genomic_DNA"/>
</dbReference>
<accession>A0ACD0P4D6</accession>
<reference evidence="1 2" key="1">
    <citation type="journal article" date="2018" name="Mol. Biol. Evol.">
        <title>Broad Genomic Sampling Reveals a Smut Pathogenic Ancestry of the Fungal Clade Ustilaginomycotina.</title>
        <authorList>
            <person name="Kijpornyongpan T."/>
            <person name="Mondo S.J."/>
            <person name="Barry K."/>
            <person name="Sandor L."/>
            <person name="Lee J."/>
            <person name="Lipzen A."/>
            <person name="Pangilinan J."/>
            <person name="LaButti K."/>
            <person name="Hainaut M."/>
            <person name="Henrissat B."/>
            <person name="Grigoriev I.V."/>
            <person name="Spatafora J.W."/>
            <person name="Aime M.C."/>
        </authorList>
    </citation>
    <scope>NUCLEOTIDE SEQUENCE [LARGE SCALE GENOMIC DNA]</scope>
    <source>
        <strain evidence="1 2">SA 807</strain>
    </source>
</reference>
<evidence type="ECO:0000313" key="2">
    <source>
        <dbReference type="Proteomes" id="UP000245626"/>
    </source>
</evidence>
<organism evidence="1 2">
    <name type="scientific">Violaceomyces palustris</name>
    <dbReference type="NCBI Taxonomy" id="1673888"/>
    <lineage>
        <taxon>Eukaryota</taxon>
        <taxon>Fungi</taxon>
        <taxon>Dikarya</taxon>
        <taxon>Basidiomycota</taxon>
        <taxon>Ustilaginomycotina</taxon>
        <taxon>Ustilaginomycetes</taxon>
        <taxon>Violaceomycetales</taxon>
        <taxon>Violaceomycetaceae</taxon>
        <taxon>Violaceomyces</taxon>
    </lineage>
</organism>
<sequence>MIGVQYLRAHLEPKLLENLKPKIPELPARFVERLWSMEGNEPQLNPPIPDADLMNKILSDWTPPRKSHSPSEPTPLAHLAQAARFFLENSHSPPTQRSRTESPAQKVKSDFALPMQGLGPVLLDYWISIQNEAMRRVGSHDKFYARVLPIVQSSGTGKTRHTVELSARQAGFLVCVRSHTPRGAGSVSFPPQDTKVYEYFATLIDDSCWRKYEGLKRTYETHKRVACWFGAYCTVLAHALRKRMVASRCPVLVQQADQSQQGSDDDLQGLAQSPHGLELKHQHILQACWSTVVRHFAESVHSGADFVEGFRFSPPEEGLICHESALSHDYIDDSFEKEQVDPESPAKDGQSPLDPLPCRSHLLAKIDRIARDRLEEDDRDIASLYISDQATLPEVARGVAGRFLSPHLRELESLLPEDLRRDNFFFLAMDECMTLESILPVVRRVWREAHPQHSWILLIDTDPFISPLAGHQAKLASARMSKEELLRLVHPFINLPFDVAYGEQATDLIDALWAKSKTFGDLHALATGMGRALWNTGLYKTVQEGFPNLDNILLKLTGNIDWPDLAHHEDSTEECHRILAMVGQRLPLGYVSVDGFISFQHEQVARYLRVVSAIYDSVAAFRSSTPSEPVVSLSVAFLIRGKDQNARRTAFEMWSDAIRLIAKERGRFGLDLGKEGEEGFRILMSMATDLVVADAVSQASLKTRLPLNGPDLFEIKCAPISLWDWLRQMFALVPIGEQALPDEYLQLRRWSAKTYLNFTHFSRRAELVAKPDTGDGLGIVSLCEYWVRQTAILGPDTQPGWDVLIPIYTSETKPGLDHFFDPNQLSYVAIQVKNRPKSAVKASECFGPNILTRDLGESLDSKSPSSQARACLEIFVDLRSPVQRPVYKQLGKAKDPPPPGKANPRKRMKKSVIEMDVRHHLVISGFGRRIFPSIHGMDSLAELNLPLLFGFSSSHPEDYVESGLSTIPGERGIQDYVKSLQISRSTTLEGRLREWMVPSAAKTRFSRAPTRT</sequence>
<keyword evidence="2" id="KW-1185">Reference proteome</keyword>
<gene>
    <name evidence="1" type="ORF">IE53DRAFT_384525</name>
</gene>
<proteinExistence type="predicted"/>
<protein>
    <submittedName>
        <fullName evidence="1">Uncharacterized protein</fullName>
    </submittedName>
</protein>
<name>A0ACD0P4D6_9BASI</name>